<sequence length="378" mass="40560">MSRNPPEPTLRRQRLAATLSTEKVAMALIGPGADFGYFTGRRPIATERLLALLVNAEGRALIFAPLLQAPLYADIDGVDLMTWVDGDDPVALLAHIMSRDGGGRIAVDEAFWSDFLLGLQRAGVGEFISGRGIIDSARTVKQPAEIAGLTRAALAIDQVWTRFCASCGALTGQTEFALRDRLRYLMQQAGFSEISWIDVGAGPNGASSLHHGSERVIGAGEPVVFDFAGCFAGYYGDICRVAITGAVPPDYQRLYDVVLAAQDAAFRQIRPGVAAGAVDQAARDIIAAAGYGEYFTHRTGHGIGLAAHENPYIVSGNARPLREDMVFSIEPGVYLPGRFGVRIEDIVLVTPDGARRLTQSPRALCVIDATAEPIHYAY</sequence>
<dbReference type="PANTHER" id="PTHR46112">
    <property type="entry name" value="AMINOPEPTIDASE"/>
    <property type="match status" value="1"/>
</dbReference>
<dbReference type="HOGENOM" id="CLU_017266_4_1_6"/>
<dbReference type="InterPro" id="IPR000994">
    <property type="entry name" value="Pept_M24"/>
</dbReference>
<dbReference type="Proteomes" id="UP000019028">
    <property type="component" value="Chromosome"/>
</dbReference>
<dbReference type="OrthoDB" id="9761809at2"/>
<evidence type="ECO:0000259" key="2">
    <source>
        <dbReference type="Pfam" id="PF01321"/>
    </source>
</evidence>
<name>W0HVT2_9GAMM</name>
<dbReference type="AlphaFoldDB" id="W0HVT2"/>
<gene>
    <name evidence="3" type="ORF">Sant_1569</name>
</gene>
<evidence type="ECO:0000259" key="1">
    <source>
        <dbReference type="Pfam" id="PF00557"/>
    </source>
</evidence>
<dbReference type="SUPFAM" id="SSF55920">
    <property type="entry name" value="Creatinase/aminopeptidase"/>
    <property type="match status" value="1"/>
</dbReference>
<dbReference type="Gene3D" id="3.90.230.10">
    <property type="entry name" value="Creatinase/methionine aminopeptidase superfamily"/>
    <property type="match status" value="1"/>
</dbReference>
<protein>
    <submittedName>
        <fullName evidence="3">Peptidase M24</fullName>
    </submittedName>
</protein>
<dbReference type="RefSeq" id="WP_025421762.1">
    <property type="nucleotide sequence ID" value="NZ_CP006569.1"/>
</dbReference>
<dbReference type="InterPro" id="IPR029149">
    <property type="entry name" value="Creatin/AminoP/Spt16_N"/>
</dbReference>
<dbReference type="InterPro" id="IPR050659">
    <property type="entry name" value="Peptidase_M24B"/>
</dbReference>
<reference evidence="3 4" key="1">
    <citation type="journal article" date="2014" name="Genome Biol. Evol.">
        <title>Genome degeneration and adaptation in a nascent stage of symbiosis.</title>
        <authorList>
            <person name="Oakeson K.F."/>
            <person name="Gil R."/>
            <person name="Clayton A.L."/>
            <person name="Dunn D.M."/>
            <person name="von Niederhausern A.C."/>
            <person name="Hamil C."/>
            <person name="Aoyagi A."/>
            <person name="Duval B."/>
            <person name="Baca A."/>
            <person name="Silva F.J."/>
            <person name="Vallier A."/>
            <person name="Jackson D.G."/>
            <person name="Latorre A."/>
            <person name="Weiss R.B."/>
            <person name="Heddi A."/>
            <person name="Moya A."/>
            <person name="Dale C."/>
        </authorList>
    </citation>
    <scope>NUCLEOTIDE SEQUENCE [LARGE SCALE GENOMIC DNA]</scope>
    <source>
        <strain evidence="3 4">HS1</strain>
    </source>
</reference>
<dbReference type="PANTHER" id="PTHR46112:SF3">
    <property type="entry name" value="AMINOPEPTIDASE YPDF"/>
    <property type="match status" value="1"/>
</dbReference>
<evidence type="ECO:0000313" key="3">
    <source>
        <dbReference type="EMBL" id="AHF76627.1"/>
    </source>
</evidence>
<proteinExistence type="predicted"/>
<dbReference type="Pfam" id="PF00557">
    <property type="entry name" value="Peptidase_M24"/>
    <property type="match status" value="1"/>
</dbReference>
<evidence type="ECO:0000313" key="4">
    <source>
        <dbReference type="Proteomes" id="UP000019028"/>
    </source>
</evidence>
<organism evidence="3 4">
    <name type="scientific">Sodalis praecaptivus</name>
    <dbReference type="NCBI Taxonomy" id="1239307"/>
    <lineage>
        <taxon>Bacteria</taxon>
        <taxon>Pseudomonadati</taxon>
        <taxon>Pseudomonadota</taxon>
        <taxon>Gammaproteobacteria</taxon>
        <taxon>Enterobacterales</taxon>
        <taxon>Bruguierivoracaceae</taxon>
        <taxon>Sodalis</taxon>
    </lineage>
</organism>
<dbReference type="Pfam" id="PF01321">
    <property type="entry name" value="Creatinase_N"/>
    <property type="match status" value="1"/>
</dbReference>
<dbReference type="KEGG" id="sod:Sant_1569"/>
<dbReference type="InterPro" id="IPR036005">
    <property type="entry name" value="Creatinase/aminopeptidase-like"/>
</dbReference>
<keyword evidence="4" id="KW-1185">Reference proteome</keyword>
<dbReference type="InterPro" id="IPR000587">
    <property type="entry name" value="Creatinase_N"/>
</dbReference>
<dbReference type="Gene3D" id="3.40.350.10">
    <property type="entry name" value="Creatinase/prolidase N-terminal domain"/>
    <property type="match status" value="1"/>
</dbReference>
<feature type="domain" description="Creatinase N-terminal" evidence="2">
    <location>
        <begin position="11"/>
        <end position="140"/>
    </location>
</feature>
<accession>W0HVT2</accession>
<feature type="domain" description="Peptidase M24" evidence="1">
    <location>
        <begin position="149"/>
        <end position="351"/>
    </location>
</feature>
<dbReference type="PATRIC" id="fig|1239307.3.peg.1705"/>
<dbReference type="EMBL" id="CP006569">
    <property type="protein sequence ID" value="AHF76627.1"/>
    <property type="molecule type" value="Genomic_DNA"/>
</dbReference>
<dbReference type="SUPFAM" id="SSF53092">
    <property type="entry name" value="Creatinase/prolidase N-terminal domain"/>
    <property type="match status" value="1"/>
</dbReference>